<keyword evidence="3 5" id="KW-0687">Ribonucleoprotein</keyword>
<reference evidence="6" key="1">
    <citation type="submission" date="2020-01" db="EMBL/GenBank/DDBJ databases">
        <authorList>
            <person name="Meier V. D."/>
            <person name="Meier V D."/>
        </authorList>
    </citation>
    <scope>NUCLEOTIDE SEQUENCE</scope>
    <source>
        <strain evidence="6">HLG_WM_MAG_04</strain>
    </source>
</reference>
<dbReference type="GO" id="GO:0003735">
    <property type="term" value="F:structural constituent of ribosome"/>
    <property type="evidence" value="ECO:0007669"/>
    <property type="project" value="InterPro"/>
</dbReference>
<evidence type="ECO:0000256" key="3">
    <source>
        <dbReference type="ARBA" id="ARBA00023274"/>
    </source>
</evidence>
<dbReference type="EMBL" id="CACVAX010000006">
    <property type="protein sequence ID" value="CAA6802017.1"/>
    <property type="molecule type" value="Genomic_DNA"/>
</dbReference>
<evidence type="ECO:0000256" key="2">
    <source>
        <dbReference type="ARBA" id="ARBA00022980"/>
    </source>
</evidence>
<dbReference type="InterPro" id="IPR001705">
    <property type="entry name" value="Ribosomal_bL33"/>
</dbReference>
<dbReference type="AlphaFoldDB" id="A0A6S6S9E4"/>
<dbReference type="InterPro" id="IPR011332">
    <property type="entry name" value="Ribosomal_zn-bd"/>
</dbReference>
<dbReference type="PROSITE" id="PS00582">
    <property type="entry name" value="RIBOSOMAL_L33"/>
    <property type="match status" value="1"/>
</dbReference>
<dbReference type="NCBIfam" id="NF001764">
    <property type="entry name" value="PRK00504.1"/>
    <property type="match status" value="1"/>
</dbReference>
<dbReference type="HAMAP" id="MF_00294">
    <property type="entry name" value="Ribosomal_bL33"/>
    <property type="match status" value="1"/>
</dbReference>
<dbReference type="InterPro" id="IPR038584">
    <property type="entry name" value="Ribosomal_bL33_sf"/>
</dbReference>
<keyword evidence="2 5" id="KW-0689">Ribosomal protein</keyword>
<dbReference type="SUPFAM" id="SSF57829">
    <property type="entry name" value="Zn-binding ribosomal proteins"/>
    <property type="match status" value="1"/>
</dbReference>
<proteinExistence type="inferred from homology"/>
<evidence type="ECO:0000256" key="1">
    <source>
        <dbReference type="ARBA" id="ARBA00007596"/>
    </source>
</evidence>
<dbReference type="PANTHER" id="PTHR43168">
    <property type="entry name" value="50S RIBOSOMAL PROTEIN L33, CHLOROPLASTIC"/>
    <property type="match status" value="1"/>
</dbReference>
<organism evidence="6">
    <name type="scientific">uncultured Sulfurovum sp</name>
    <dbReference type="NCBI Taxonomy" id="269237"/>
    <lineage>
        <taxon>Bacteria</taxon>
        <taxon>Pseudomonadati</taxon>
        <taxon>Campylobacterota</taxon>
        <taxon>Epsilonproteobacteria</taxon>
        <taxon>Campylobacterales</taxon>
        <taxon>Sulfurovaceae</taxon>
        <taxon>Sulfurovum</taxon>
        <taxon>environmental samples</taxon>
    </lineage>
</organism>
<gene>
    <name evidence="5" type="primary">rpmG</name>
    <name evidence="6" type="ORF">HELGO_WM2073</name>
</gene>
<evidence type="ECO:0000313" key="6">
    <source>
        <dbReference type="EMBL" id="CAA6802017.1"/>
    </source>
</evidence>
<accession>A0A6S6S9E4</accession>
<dbReference type="Pfam" id="PF00471">
    <property type="entry name" value="Ribosomal_L33"/>
    <property type="match status" value="1"/>
</dbReference>
<evidence type="ECO:0000256" key="4">
    <source>
        <dbReference type="ARBA" id="ARBA00035176"/>
    </source>
</evidence>
<dbReference type="GO" id="GO:0006412">
    <property type="term" value="P:translation"/>
    <property type="evidence" value="ECO:0007669"/>
    <property type="project" value="UniProtKB-UniRule"/>
</dbReference>
<evidence type="ECO:0000256" key="5">
    <source>
        <dbReference type="HAMAP-Rule" id="MF_00294"/>
    </source>
</evidence>
<dbReference type="Gene3D" id="2.20.28.120">
    <property type="entry name" value="Ribosomal protein L33"/>
    <property type="match status" value="1"/>
</dbReference>
<protein>
    <recommendedName>
        <fullName evidence="4 5">Large ribosomal subunit protein bL33</fullName>
    </recommendedName>
</protein>
<dbReference type="InterPro" id="IPR018264">
    <property type="entry name" value="Ribosomal_bL33_CS"/>
</dbReference>
<sequence>MRETIHLGCEVCSRRNYHTTKNKRNTAEKIALKKYCKHCKRHTTHKEMKL</sequence>
<dbReference type="PANTHER" id="PTHR43168:SF2">
    <property type="entry name" value="LARGE RIBOSOMAL SUBUNIT PROTEIN BL33C"/>
    <property type="match status" value="1"/>
</dbReference>
<dbReference type="GO" id="GO:1990904">
    <property type="term" value="C:ribonucleoprotein complex"/>
    <property type="evidence" value="ECO:0007669"/>
    <property type="project" value="UniProtKB-KW"/>
</dbReference>
<dbReference type="NCBIfam" id="TIGR01023">
    <property type="entry name" value="rpmG_bact"/>
    <property type="match status" value="1"/>
</dbReference>
<name>A0A6S6S9E4_9BACT</name>
<comment type="similarity">
    <text evidence="1 5">Belongs to the bacterial ribosomal protein bL33 family.</text>
</comment>
<dbReference type="GO" id="GO:0005737">
    <property type="term" value="C:cytoplasm"/>
    <property type="evidence" value="ECO:0007669"/>
    <property type="project" value="UniProtKB-ARBA"/>
</dbReference>
<dbReference type="GO" id="GO:0005840">
    <property type="term" value="C:ribosome"/>
    <property type="evidence" value="ECO:0007669"/>
    <property type="project" value="UniProtKB-KW"/>
</dbReference>
<dbReference type="NCBIfam" id="NF001860">
    <property type="entry name" value="PRK00595.1"/>
    <property type="match status" value="1"/>
</dbReference>